<comment type="caution">
    <text evidence="1">The sequence shown here is derived from an EMBL/GenBank/DDBJ whole genome shotgun (WGS) entry which is preliminary data.</text>
</comment>
<evidence type="ECO:0000313" key="2">
    <source>
        <dbReference type="Proteomes" id="UP001183643"/>
    </source>
</evidence>
<accession>A0AAE3YN77</accession>
<dbReference type="Proteomes" id="UP001183643">
    <property type="component" value="Unassembled WGS sequence"/>
</dbReference>
<protein>
    <submittedName>
        <fullName evidence="1">Uncharacterized protein</fullName>
    </submittedName>
</protein>
<gene>
    <name evidence="1" type="ORF">J2S41_002061</name>
</gene>
<sequence length="47" mass="4948">MTPAGAETRWRRVGGAVSMSAGRDGVEEVVPVDVTTWVLSFGVTVGR</sequence>
<name>A0AAE3YN77_9ACTN</name>
<reference evidence="1" key="1">
    <citation type="submission" date="2023-07" db="EMBL/GenBank/DDBJ databases">
        <title>Sequencing the genomes of 1000 actinobacteria strains.</title>
        <authorList>
            <person name="Klenk H.-P."/>
        </authorList>
    </citation>
    <scope>NUCLEOTIDE SEQUENCE</scope>
    <source>
        <strain evidence="1">DSM 44707</strain>
    </source>
</reference>
<evidence type="ECO:0000313" key="1">
    <source>
        <dbReference type="EMBL" id="MDR7275283.1"/>
    </source>
</evidence>
<dbReference type="EMBL" id="JAVDYB010000001">
    <property type="protein sequence ID" value="MDR7275283.1"/>
    <property type="molecule type" value="Genomic_DNA"/>
</dbReference>
<keyword evidence="2" id="KW-1185">Reference proteome</keyword>
<proteinExistence type="predicted"/>
<organism evidence="1 2">
    <name type="scientific">Catenuloplanes atrovinosus</name>
    <dbReference type="NCBI Taxonomy" id="137266"/>
    <lineage>
        <taxon>Bacteria</taxon>
        <taxon>Bacillati</taxon>
        <taxon>Actinomycetota</taxon>
        <taxon>Actinomycetes</taxon>
        <taxon>Micromonosporales</taxon>
        <taxon>Micromonosporaceae</taxon>
        <taxon>Catenuloplanes</taxon>
    </lineage>
</organism>
<dbReference type="AlphaFoldDB" id="A0AAE3YN77"/>